<name>A0A2G5BGC9_COERN</name>
<dbReference type="STRING" id="763665.A0A2G5BGC9"/>
<evidence type="ECO:0000256" key="3">
    <source>
        <dbReference type="ARBA" id="ARBA00023274"/>
    </source>
</evidence>
<sequence length="112" mass="12164">LHVHASSNNTIVSLTDANGRVFFNSSGGQVGFRKAQRSGFEAAYQATASIANKARDKDIRIRSLEIRLRGFGTGRDAAFKAVTTLTSWPISAVTDVTPIPFNGCRPKKARRL</sequence>
<evidence type="ECO:0000313" key="5">
    <source>
        <dbReference type="Proteomes" id="UP000242474"/>
    </source>
</evidence>
<dbReference type="PIRSF" id="PIRSF002131">
    <property type="entry name" value="Ribosomal_S11"/>
    <property type="match status" value="1"/>
</dbReference>
<gene>
    <name evidence="4" type="ORF">COEREDRAFT_26621</name>
</gene>
<accession>A0A2G5BGC9</accession>
<dbReference type="InterPro" id="IPR036967">
    <property type="entry name" value="Ribosomal_uS11_sf"/>
</dbReference>
<dbReference type="SUPFAM" id="SSF53137">
    <property type="entry name" value="Translational machinery components"/>
    <property type="match status" value="1"/>
</dbReference>
<keyword evidence="3" id="KW-0687">Ribonucleoprotein</keyword>
<dbReference type="Pfam" id="PF00411">
    <property type="entry name" value="Ribosomal_S11"/>
    <property type="match status" value="1"/>
</dbReference>
<dbReference type="EMBL" id="KZ303491">
    <property type="protein sequence ID" value="PIA18032.1"/>
    <property type="molecule type" value="Genomic_DNA"/>
</dbReference>
<comment type="similarity">
    <text evidence="1">Belongs to the universal ribosomal protein uS11 family.</text>
</comment>
<evidence type="ECO:0000256" key="1">
    <source>
        <dbReference type="ARBA" id="ARBA00006194"/>
    </source>
</evidence>
<evidence type="ECO:0000313" key="4">
    <source>
        <dbReference type="EMBL" id="PIA18032.1"/>
    </source>
</evidence>
<dbReference type="Gene3D" id="3.30.420.80">
    <property type="entry name" value="Ribosomal protein S11"/>
    <property type="match status" value="1"/>
</dbReference>
<keyword evidence="2" id="KW-0689">Ribosomal protein</keyword>
<dbReference type="GO" id="GO:0003735">
    <property type="term" value="F:structural constituent of ribosome"/>
    <property type="evidence" value="ECO:0007669"/>
    <property type="project" value="InterPro"/>
</dbReference>
<dbReference type="AlphaFoldDB" id="A0A2G5BGC9"/>
<feature type="non-terminal residue" evidence="4">
    <location>
        <position position="112"/>
    </location>
</feature>
<dbReference type="GO" id="GO:0006412">
    <property type="term" value="P:translation"/>
    <property type="evidence" value="ECO:0007669"/>
    <property type="project" value="InterPro"/>
</dbReference>
<dbReference type="OrthoDB" id="1654884at2759"/>
<dbReference type="GO" id="GO:0005840">
    <property type="term" value="C:ribosome"/>
    <property type="evidence" value="ECO:0007669"/>
    <property type="project" value="UniProtKB-KW"/>
</dbReference>
<evidence type="ECO:0000256" key="2">
    <source>
        <dbReference type="ARBA" id="ARBA00022980"/>
    </source>
</evidence>
<reference evidence="4 5" key="1">
    <citation type="journal article" date="2015" name="Genome Biol. Evol.">
        <title>Phylogenomic analyses indicate that early fungi evolved digesting cell walls of algal ancestors of land plants.</title>
        <authorList>
            <person name="Chang Y."/>
            <person name="Wang S."/>
            <person name="Sekimoto S."/>
            <person name="Aerts A.L."/>
            <person name="Choi C."/>
            <person name="Clum A."/>
            <person name="LaButti K.M."/>
            <person name="Lindquist E.A."/>
            <person name="Yee Ngan C."/>
            <person name="Ohm R.A."/>
            <person name="Salamov A.A."/>
            <person name="Grigoriev I.V."/>
            <person name="Spatafora J.W."/>
            <person name="Berbee M.L."/>
        </authorList>
    </citation>
    <scope>NUCLEOTIDE SEQUENCE [LARGE SCALE GENOMIC DNA]</scope>
    <source>
        <strain evidence="4 5">NRRL 1564</strain>
    </source>
</reference>
<dbReference type="Proteomes" id="UP000242474">
    <property type="component" value="Unassembled WGS sequence"/>
</dbReference>
<organism evidence="4 5">
    <name type="scientific">Coemansia reversa (strain ATCC 12441 / NRRL 1564)</name>
    <dbReference type="NCBI Taxonomy" id="763665"/>
    <lineage>
        <taxon>Eukaryota</taxon>
        <taxon>Fungi</taxon>
        <taxon>Fungi incertae sedis</taxon>
        <taxon>Zoopagomycota</taxon>
        <taxon>Kickxellomycotina</taxon>
        <taxon>Kickxellomycetes</taxon>
        <taxon>Kickxellales</taxon>
        <taxon>Kickxellaceae</taxon>
        <taxon>Coemansia</taxon>
    </lineage>
</organism>
<protein>
    <submittedName>
        <fullName evidence="4">Translational machinery component</fullName>
    </submittedName>
</protein>
<proteinExistence type="inferred from homology"/>
<dbReference type="HAMAP" id="MF_01310">
    <property type="entry name" value="Ribosomal_uS11"/>
    <property type="match status" value="1"/>
</dbReference>
<dbReference type="InterPro" id="IPR001971">
    <property type="entry name" value="Ribosomal_uS11"/>
</dbReference>
<dbReference type="GO" id="GO:1990904">
    <property type="term" value="C:ribonucleoprotein complex"/>
    <property type="evidence" value="ECO:0007669"/>
    <property type="project" value="UniProtKB-KW"/>
</dbReference>
<feature type="non-terminal residue" evidence="4">
    <location>
        <position position="1"/>
    </location>
</feature>
<dbReference type="PANTHER" id="PTHR11759">
    <property type="entry name" value="40S RIBOSOMAL PROTEIN S14/30S RIBOSOMAL PROTEIN S11"/>
    <property type="match status" value="1"/>
</dbReference>
<keyword evidence="5" id="KW-1185">Reference proteome</keyword>